<gene>
    <name evidence="14" type="ORF">FB465_1435</name>
</gene>
<feature type="binding site" evidence="10">
    <location>
        <position position="32"/>
    </location>
    <ligand>
        <name>substrate</name>
    </ligand>
</feature>
<dbReference type="PROSITE" id="PS00572">
    <property type="entry name" value="GLYCOSYL_HYDROL_F1_1"/>
    <property type="match status" value="1"/>
</dbReference>
<dbReference type="AlphaFoldDB" id="A0A561ELF6"/>
<comment type="caution">
    <text evidence="14">The sequence shown here is derived from an EMBL/GenBank/DDBJ whole genome shotgun (WGS) entry which is preliminary data.</text>
</comment>
<dbReference type="InterPro" id="IPR017853">
    <property type="entry name" value="GH"/>
</dbReference>
<feature type="binding site" evidence="10">
    <location>
        <begin position="437"/>
        <end position="438"/>
    </location>
    <ligand>
        <name>substrate</name>
    </ligand>
</feature>
<organism evidence="14 15">
    <name type="scientific">Kitasatospora atroaurantiaca</name>
    <dbReference type="NCBI Taxonomy" id="285545"/>
    <lineage>
        <taxon>Bacteria</taxon>
        <taxon>Bacillati</taxon>
        <taxon>Actinomycetota</taxon>
        <taxon>Actinomycetes</taxon>
        <taxon>Kitasatosporales</taxon>
        <taxon>Streptomycetaceae</taxon>
        <taxon>Kitasatospora</taxon>
    </lineage>
</organism>
<dbReference type="InterPro" id="IPR018120">
    <property type="entry name" value="Glyco_hydro_1_AS"/>
</dbReference>
<evidence type="ECO:0000256" key="1">
    <source>
        <dbReference type="ARBA" id="ARBA00000448"/>
    </source>
</evidence>
<feature type="region of interest" description="Disordered" evidence="13">
    <location>
        <begin position="315"/>
        <end position="335"/>
    </location>
</feature>
<dbReference type="PANTHER" id="PTHR10353:SF36">
    <property type="entry name" value="LP05116P"/>
    <property type="match status" value="1"/>
</dbReference>
<dbReference type="GO" id="GO:0008422">
    <property type="term" value="F:beta-glucosidase activity"/>
    <property type="evidence" value="ECO:0007669"/>
    <property type="project" value="UniProtKB-EC"/>
</dbReference>
<proteinExistence type="inferred from homology"/>
<evidence type="ECO:0000256" key="5">
    <source>
        <dbReference type="ARBA" id="ARBA00023001"/>
    </source>
</evidence>
<dbReference type="InterPro" id="IPR033132">
    <property type="entry name" value="GH_1_N_CS"/>
</dbReference>
<reference evidence="14 15" key="1">
    <citation type="submission" date="2019-06" db="EMBL/GenBank/DDBJ databases">
        <title>Sequencing the genomes of 1000 actinobacteria strains.</title>
        <authorList>
            <person name="Klenk H.-P."/>
        </authorList>
    </citation>
    <scope>NUCLEOTIDE SEQUENCE [LARGE SCALE GENOMIC DNA]</scope>
    <source>
        <strain evidence="14 15">DSM 41649</strain>
    </source>
</reference>
<dbReference type="PRINTS" id="PR00131">
    <property type="entry name" value="GLHYDRLASE1"/>
</dbReference>
<dbReference type="SUPFAM" id="SSF51445">
    <property type="entry name" value="(Trans)glycosidases"/>
    <property type="match status" value="1"/>
</dbReference>
<evidence type="ECO:0000256" key="13">
    <source>
        <dbReference type="SAM" id="MobiDB-lite"/>
    </source>
</evidence>
<dbReference type="Gene3D" id="3.20.20.80">
    <property type="entry name" value="Glycosidases"/>
    <property type="match status" value="1"/>
</dbReference>
<sequence>MSVEALPAPVRTGTPTGFPTGFVWGAATAAYQIEGAAAEDGRTPSIWDTFSRTPGKVRNGDTGDIAADHYHRYREDVALMAELGLGAYRFSLSWPRIRPGGTGPANAAGLDFYDRLVDELLAKGISPVATLYHWDLPQALEDLGGWTNRDTAYRFAEYAALAAGRLGDRIPTWTTLNEPWCSAFLGYGSGVHAPGRTSPADALTAHHHLLLAHGLGTGALRAALPAGAEVSLTLNLAAVRALTDGPADLDAARRIDGLANRIFLDPVFHGSYPADVLADTAKVTDWSFVHDGDLAEISRPIDSLGINYYTPTVVASDDPSAPAPRQDGHQGELSPWPADQGIRFLPAEGTRTAMGWPVDADGLYELLTRLRDDLPGVPLLVTENGAAYEDYSDPSGAVHDPERVAYLHAHLDAVRRAAADGAPVRGYFLWSLLDNFEWAYGYSKRFGIVHVDFASQRRTPKDSARWYAEVIRTGELPS</sequence>
<feature type="active site" description="Proton donor" evidence="9">
    <location>
        <position position="178"/>
    </location>
</feature>
<dbReference type="Proteomes" id="UP000318416">
    <property type="component" value="Unassembled WGS sequence"/>
</dbReference>
<evidence type="ECO:0000256" key="2">
    <source>
        <dbReference type="ARBA" id="ARBA00010838"/>
    </source>
</evidence>
<evidence type="ECO:0000256" key="12">
    <source>
        <dbReference type="RuleBase" id="RU361175"/>
    </source>
</evidence>
<feature type="binding site" evidence="10">
    <location>
        <position position="133"/>
    </location>
    <ligand>
        <name>substrate</name>
    </ligand>
</feature>
<dbReference type="PROSITE" id="PS00653">
    <property type="entry name" value="GLYCOSYL_HYDROL_F1_2"/>
    <property type="match status" value="1"/>
</dbReference>
<dbReference type="Pfam" id="PF00232">
    <property type="entry name" value="Glyco_hydro_1"/>
    <property type="match status" value="1"/>
</dbReference>
<keyword evidence="6" id="KW-0119">Carbohydrate metabolism</keyword>
<evidence type="ECO:0000256" key="11">
    <source>
        <dbReference type="PROSITE-ProRule" id="PRU10055"/>
    </source>
</evidence>
<feature type="binding site" evidence="10">
    <location>
        <position position="177"/>
    </location>
    <ligand>
        <name>substrate</name>
    </ligand>
</feature>
<evidence type="ECO:0000256" key="9">
    <source>
        <dbReference type="PIRSR" id="PIRSR617736-1"/>
    </source>
</evidence>
<accession>A0A561ELF6</accession>
<keyword evidence="15" id="KW-1185">Reference proteome</keyword>
<evidence type="ECO:0000313" key="14">
    <source>
        <dbReference type="EMBL" id="TWE16453.1"/>
    </source>
</evidence>
<evidence type="ECO:0000256" key="6">
    <source>
        <dbReference type="ARBA" id="ARBA00023277"/>
    </source>
</evidence>
<dbReference type="InterPro" id="IPR017736">
    <property type="entry name" value="Glyco_hydro_1_beta-glucosidase"/>
</dbReference>
<dbReference type="GO" id="GO:0030245">
    <property type="term" value="P:cellulose catabolic process"/>
    <property type="evidence" value="ECO:0007669"/>
    <property type="project" value="UniProtKB-KW"/>
</dbReference>
<evidence type="ECO:0000256" key="3">
    <source>
        <dbReference type="ARBA" id="ARBA00012744"/>
    </source>
</evidence>
<keyword evidence="5" id="KW-0136">Cellulose degradation</keyword>
<dbReference type="NCBIfam" id="TIGR03356">
    <property type="entry name" value="BGL"/>
    <property type="match status" value="1"/>
</dbReference>
<feature type="binding site" evidence="10">
    <location>
        <position position="430"/>
    </location>
    <ligand>
        <name>substrate</name>
    </ligand>
</feature>
<dbReference type="FunFam" id="3.20.20.80:FF:000004">
    <property type="entry name" value="Beta-glucosidase 6-phospho-beta-glucosidase"/>
    <property type="match status" value="1"/>
</dbReference>
<evidence type="ECO:0000256" key="8">
    <source>
        <dbReference type="ARBA" id="ARBA00023326"/>
    </source>
</evidence>
<keyword evidence="4 12" id="KW-0378">Hydrolase</keyword>
<evidence type="ECO:0000313" key="15">
    <source>
        <dbReference type="Proteomes" id="UP000318416"/>
    </source>
</evidence>
<dbReference type="RefSeq" id="WP_170290515.1">
    <property type="nucleotide sequence ID" value="NZ_BAAABR010000002.1"/>
</dbReference>
<dbReference type="PANTHER" id="PTHR10353">
    <property type="entry name" value="GLYCOSYL HYDROLASE"/>
    <property type="match status" value="1"/>
</dbReference>
<dbReference type="GO" id="GO:0005829">
    <property type="term" value="C:cytosol"/>
    <property type="evidence" value="ECO:0007669"/>
    <property type="project" value="TreeGrafter"/>
</dbReference>
<keyword evidence="8" id="KW-0624">Polysaccharide degradation</keyword>
<name>A0A561ELF6_9ACTN</name>
<dbReference type="EC" id="3.2.1.21" evidence="3 12"/>
<protein>
    <recommendedName>
        <fullName evidence="3 12">Beta-glucosidase</fullName>
        <ecNumber evidence="3 12">3.2.1.21</ecNumber>
    </recommendedName>
</protein>
<evidence type="ECO:0000256" key="7">
    <source>
        <dbReference type="ARBA" id="ARBA00023295"/>
    </source>
</evidence>
<comment type="similarity">
    <text evidence="2 12">Belongs to the glycosyl hydrolase 1 family.</text>
</comment>
<feature type="binding site" evidence="10">
    <location>
        <position position="309"/>
    </location>
    <ligand>
        <name>substrate</name>
    </ligand>
</feature>
<dbReference type="EMBL" id="VIVR01000001">
    <property type="protein sequence ID" value="TWE16453.1"/>
    <property type="molecule type" value="Genomic_DNA"/>
</dbReference>
<dbReference type="InterPro" id="IPR001360">
    <property type="entry name" value="Glyco_hydro_1"/>
</dbReference>
<keyword evidence="7 12" id="KW-0326">Glycosidase</keyword>
<comment type="catalytic activity">
    <reaction evidence="1 12">
        <text>Hydrolysis of terminal, non-reducing beta-D-glucosyl residues with release of beta-D-glucose.</text>
        <dbReference type="EC" id="3.2.1.21"/>
    </reaction>
</comment>
<feature type="active site" description="Nucleophile" evidence="9 11">
    <location>
        <position position="383"/>
    </location>
</feature>
<evidence type="ECO:0000256" key="10">
    <source>
        <dbReference type="PIRSR" id="PIRSR617736-2"/>
    </source>
</evidence>
<evidence type="ECO:0000256" key="4">
    <source>
        <dbReference type="ARBA" id="ARBA00022801"/>
    </source>
</evidence>